<dbReference type="InterPro" id="IPR011990">
    <property type="entry name" value="TPR-like_helical_dom_sf"/>
</dbReference>
<dbReference type="CDD" id="cd22962">
    <property type="entry name" value="DD_AtENO3-like"/>
    <property type="match status" value="1"/>
</dbReference>
<reference evidence="4" key="1">
    <citation type="journal article" date="2015" name="PLoS Genet.">
        <title>Genome Sequence and Transcriptome Analyses of Chrysochromulina tobin: Metabolic Tools for Enhanced Algal Fitness in the Prominent Order Prymnesiales (Haptophyceae).</title>
        <authorList>
            <person name="Hovde B.T."/>
            <person name="Deodato C.R."/>
            <person name="Hunsperger H.M."/>
            <person name="Ryken S.A."/>
            <person name="Yost W."/>
            <person name="Jha R.K."/>
            <person name="Patterson J."/>
            <person name="Monnat R.J. Jr."/>
            <person name="Barlow S.B."/>
            <person name="Starkenburg S.R."/>
            <person name="Cattolico R.A."/>
        </authorList>
    </citation>
    <scope>NUCLEOTIDE SEQUENCE</scope>
    <source>
        <strain evidence="4">CCMP291</strain>
    </source>
</reference>
<evidence type="ECO:0000256" key="2">
    <source>
        <dbReference type="SAM" id="MobiDB-lite"/>
    </source>
</evidence>
<dbReference type="PANTHER" id="PTHR45588">
    <property type="entry name" value="TPR DOMAIN-CONTAINING PROTEIN"/>
    <property type="match status" value="1"/>
</dbReference>
<gene>
    <name evidence="3" type="ORF">Ctob_000728</name>
</gene>
<keyword evidence="1" id="KW-0802">TPR repeat</keyword>
<dbReference type="InterPro" id="IPR019734">
    <property type="entry name" value="TPR_rpt"/>
</dbReference>
<dbReference type="SUPFAM" id="SSF47391">
    <property type="entry name" value="Dimerization-anchoring domain of cAMP-dependent PK regulatory subunit"/>
    <property type="match status" value="1"/>
</dbReference>
<organism evidence="3 4">
    <name type="scientific">Chrysochromulina tobinii</name>
    <dbReference type="NCBI Taxonomy" id="1460289"/>
    <lineage>
        <taxon>Eukaryota</taxon>
        <taxon>Haptista</taxon>
        <taxon>Haptophyta</taxon>
        <taxon>Prymnesiophyceae</taxon>
        <taxon>Prymnesiales</taxon>
        <taxon>Chrysochromulinaceae</taxon>
        <taxon>Chrysochromulina</taxon>
    </lineage>
</organism>
<protein>
    <submittedName>
        <fullName evidence="3">Tpr domain protein</fullName>
    </submittedName>
</protein>
<accession>A0A0M0J6V6</accession>
<name>A0A0M0J6V6_9EUKA</name>
<dbReference type="PROSITE" id="PS50005">
    <property type="entry name" value="TPR"/>
    <property type="match status" value="1"/>
</dbReference>
<keyword evidence="4" id="KW-1185">Reference proteome</keyword>
<comment type="caution">
    <text evidence="3">The sequence shown here is derived from an EMBL/GenBank/DDBJ whole genome shotgun (WGS) entry which is preliminary data.</text>
</comment>
<dbReference type="AlphaFoldDB" id="A0A0M0J6V6"/>
<feature type="region of interest" description="Disordered" evidence="2">
    <location>
        <begin position="823"/>
        <end position="850"/>
    </location>
</feature>
<evidence type="ECO:0000313" key="4">
    <source>
        <dbReference type="Proteomes" id="UP000037460"/>
    </source>
</evidence>
<dbReference type="PANTHER" id="PTHR45588:SF1">
    <property type="entry name" value="WW DOMAIN-CONTAINING PROTEIN"/>
    <property type="match status" value="1"/>
</dbReference>
<dbReference type="Proteomes" id="UP000037460">
    <property type="component" value="Unassembled WGS sequence"/>
</dbReference>
<dbReference type="EMBL" id="JWZX01003286">
    <property type="protein sequence ID" value="KOO22344.1"/>
    <property type="molecule type" value="Genomic_DNA"/>
</dbReference>
<dbReference type="OrthoDB" id="414774at2759"/>
<proteinExistence type="predicted"/>
<evidence type="ECO:0000313" key="3">
    <source>
        <dbReference type="EMBL" id="KOO22344.1"/>
    </source>
</evidence>
<dbReference type="SUPFAM" id="SSF48452">
    <property type="entry name" value="TPR-like"/>
    <property type="match status" value="1"/>
</dbReference>
<feature type="repeat" description="TPR" evidence="1">
    <location>
        <begin position="589"/>
        <end position="622"/>
    </location>
</feature>
<sequence length="964" mass="105718">MGGEASAHDSNTRKSIESMPADARAYLSAHNVEAAIKEAINRVLASRPADPIRAIAEMLNPDLPPLDGYAAKLGAYHQPVSTSSAVAQRWFDRGWVWLAGFHREEAAFCFSSAIVADADCAMGHWGLALAHGPDYNFSAQSGYFAVAAQPEGYPSLNVAVKAIQTALALLDGGKPCTARERALIEALATRYEYPPLDTTPQLQERYMAAMAQVADAYPRDADVQAIYAEACMCLAPWDLYTKNAGVATPNWYSADKKLKPIGLRAKDAIDRGLGACLEHVWLCHLKIHLNEMGPVSAFDWRAAEVVRRGDATGAGHLVHMPTHLDIQVGNYEQAMRCNVLGYKADLALLARSPERFSIYTGYLVHNLEFCVWAAMYAGNQATAREAAAEIDKLFTEARLRSHPMLATFFEAYAAVPLMVLVRFGCWEEVLAMPLPTDPSLYVTKTLFSHFARGLAHAIRFGDRKHHNVDLTQMAAIAERVLEGELLYRAAEISARQIASLLEDRANGYSDDDLKQAGYSARVFLGARVPLEEARLAGFDEAELRAAGYFGVNHSEAAEEPSFEDAFGALEGGIGLFDALPYDEPHGWLMSVRQTLGALLTEQGLYDRALKVYEEDLQLFPDNPWALAGMRNCLRSRVGAGAVSRGATSNPRLAAVEEKLRNALKTADVPIEGDVDLSTAENLKVRHHLKSDESVRAALHAWWAAVKANGLLTEDAAEPVLRREGYEIIFLRFHKLLLDTWNYDEAKATVAEDWIEDLGDSERSGGMPQEVFFASLFELADLWTPIIDAAVYAEFLRRLLASCFEAGGKLCSLDSVTFDPALTSDKSERKSRKSKSRRAKRHAQAVERQKAATRIQAHGRRKFGARKVEKRRKAAKLITARARAGIQGRRLLRLLSDAEVPLLPLNKAGEVALTTTPVPTTARAGSSNIARPRASILIGRSVEASSFTAISAVFTAISAVERALE</sequence>
<evidence type="ECO:0000256" key="1">
    <source>
        <dbReference type="PROSITE-ProRule" id="PRU00339"/>
    </source>
</evidence>
<feature type="compositionally biased region" description="Basic residues" evidence="2">
    <location>
        <begin position="828"/>
        <end position="842"/>
    </location>
</feature>